<dbReference type="Pfam" id="PF00571">
    <property type="entry name" value="CBS"/>
    <property type="match status" value="1"/>
</dbReference>
<reference evidence="12" key="1">
    <citation type="journal article" date="2019" name="Int. J. Syst. Evol. Microbiol.">
        <title>The Global Catalogue of Microorganisms (GCM) 10K type strain sequencing project: providing services to taxonomists for standard genome sequencing and annotation.</title>
        <authorList>
            <consortium name="The Broad Institute Genomics Platform"/>
            <consortium name="The Broad Institute Genome Sequencing Center for Infectious Disease"/>
            <person name="Wu L."/>
            <person name="Ma J."/>
        </authorList>
    </citation>
    <scope>NUCLEOTIDE SEQUENCE [LARGE SCALE GENOMIC DNA]</scope>
    <source>
        <strain evidence="12">NBRC 103166</strain>
    </source>
</reference>
<evidence type="ECO:0000313" key="11">
    <source>
        <dbReference type="EMBL" id="GLS92025.1"/>
    </source>
</evidence>
<evidence type="ECO:0000256" key="3">
    <source>
        <dbReference type="ARBA" id="ARBA00022448"/>
    </source>
</evidence>
<evidence type="ECO:0000256" key="7">
    <source>
        <dbReference type="ARBA" id="ARBA00023136"/>
    </source>
</evidence>
<name>A0ABQ6E4C7_9GAMM</name>
<organism evidence="11 12">
    <name type="scientific">Psychromonas marina</name>
    <dbReference type="NCBI Taxonomy" id="88364"/>
    <lineage>
        <taxon>Bacteria</taxon>
        <taxon>Pseudomonadati</taxon>
        <taxon>Pseudomonadota</taxon>
        <taxon>Gammaproteobacteria</taxon>
        <taxon>Alteromonadales</taxon>
        <taxon>Psychromonadaceae</taxon>
        <taxon>Psychromonas</taxon>
    </lineage>
</organism>
<evidence type="ECO:0000313" key="12">
    <source>
        <dbReference type="Proteomes" id="UP001157353"/>
    </source>
</evidence>
<keyword evidence="6 8" id="KW-1133">Transmembrane helix</keyword>
<evidence type="ECO:0000256" key="4">
    <source>
        <dbReference type="ARBA" id="ARBA00022692"/>
    </source>
</evidence>
<dbReference type="Gene3D" id="3.10.580.10">
    <property type="entry name" value="CBS-domain"/>
    <property type="match status" value="1"/>
</dbReference>
<proteinExistence type="inferred from homology"/>
<dbReference type="InterPro" id="IPR006667">
    <property type="entry name" value="SLC41_membr_dom"/>
</dbReference>
<feature type="domain" description="SLC41A/MgtE integral membrane" evidence="10">
    <location>
        <begin position="257"/>
        <end position="389"/>
    </location>
</feature>
<dbReference type="SUPFAM" id="SSF54631">
    <property type="entry name" value="CBS-domain pair"/>
    <property type="match status" value="1"/>
</dbReference>
<dbReference type="InterPro" id="IPR036739">
    <property type="entry name" value="SLC41_membr_dom_sf"/>
</dbReference>
<dbReference type="InterPro" id="IPR046342">
    <property type="entry name" value="CBS_dom_sf"/>
</dbReference>
<keyword evidence="5" id="KW-0460">Magnesium</keyword>
<evidence type="ECO:0000256" key="1">
    <source>
        <dbReference type="ARBA" id="ARBA00004141"/>
    </source>
</evidence>
<feature type="transmembrane region" description="Helical" evidence="8">
    <location>
        <begin position="328"/>
        <end position="355"/>
    </location>
</feature>
<evidence type="ECO:0000259" key="10">
    <source>
        <dbReference type="Pfam" id="PF01769"/>
    </source>
</evidence>
<dbReference type="Pfam" id="PF01769">
    <property type="entry name" value="MgtE"/>
    <property type="match status" value="1"/>
</dbReference>
<accession>A0ABQ6E4C7</accession>
<feature type="transmembrane region" description="Helical" evidence="8">
    <location>
        <begin position="367"/>
        <end position="389"/>
    </location>
</feature>
<keyword evidence="7 8" id="KW-0472">Membrane</keyword>
<keyword evidence="4 8" id="KW-0812">Transmembrane</keyword>
<evidence type="ECO:0000256" key="6">
    <source>
        <dbReference type="ARBA" id="ARBA00022989"/>
    </source>
</evidence>
<feature type="transmembrane region" description="Helical" evidence="8">
    <location>
        <begin position="223"/>
        <end position="243"/>
    </location>
</feature>
<feature type="transmembrane region" description="Helical" evidence="8">
    <location>
        <begin position="297"/>
        <end position="322"/>
    </location>
</feature>
<keyword evidence="12" id="KW-1185">Reference proteome</keyword>
<evidence type="ECO:0000256" key="8">
    <source>
        <dbReference type="SAM" id="Phobius"/>
    </source>
</evidence>
<protein>
    <submittedName>
        <fullName evidence="11">Magnesium transporter MgtE</fullName>
    </submittedName>
</protein>
<dbReference type="PANTHER" id="PTHR41394:SF5">
    <property type="entry name" value="SLC41A_MGTE INTEGRAL MEMBRANE DOMAIN-CONTAINING PROTEIN"/>
    <property type="match status" value="1"/>
</dbReference>
<comment type="similarity">
    <text evidence="2">Belongs to the SLC41A transporter family.</text>
</comment>
<sequence length="396" mass="43486">MSGVSAIKNHQQESAIVNDIHTLLGGQACENIQQKIKKLSLINLYSIYQNLSKIERKQLLEYLPSTPKLDLIRLTAESDPVIELINTEQLLVVQENSTVGMVKSKRLNQQYVDNSNPIVVVNEFNQYLGIIELHHLIACPDDTLASEIVAESNKLHVSETQRNAANIIANSGTHFAVLVDNQNSVVGLLSLTDIIKNKAQQETQTDNRPYLQIPVLSHVRQRIFWILALAAVGLLSGIIIQSYDDAITALIILAFYMPMVADTGGNAGSQAATVIIRSIALGELKLKNWFAILYKEIRIALFIGLGLACVSFLKITFLSYGIDLPEGLTLTVIAFAIALAIFIQVLSATLIGASLPLIVKWFKQDPAVVASPAITTVVDVTGLLIYFYITSSFLLY</sequence>
<evidence type="ECO:0000256" key="5">
    <source>
        <dbReference type="ARBA" id="ARBA00022842"/>
    </source>
</evidence>
<dbReference type="Gene3D" id="1.10.357.20">
    <property type="entry name" value="SLC41 divalent cation transporters, integral membrane domain"/>
    <property type="match status" value="1"/>
</dbReference>
<dbReference type="SUPFAM" id="SSF161093">
    <property type="entry name" value="MgtE membrane domain-like"/>
    <property type="match status" value="1"/>
</dbReference>
<dbReference type="PANTHER" id="PTHR41394">
    <property type="entry name" value="MAGNESIUM TRANSPORTER MGTE"/>
    <property type="match status" value="1"/>
</dbReference>
<feature type="domain" description="CBS" evidence="9">
    <location>
        <begin position="156"/>
        <end position="196"/>
    </location>
</feature>
<dbReference type="RefSeq" id="WP_284205115.1">
    <property type="nucleotide sequence ID" value="NZ_BSPQ01000016.1"/>
</dbReference>
<dbReference type="Proteomes" id="UP001157353">
    <property type="component" value="Unassembled WGS sequence"/>
</dbReference>
<dbReference type="InterPro" id="IPR000644">
    <property type="entry name" value="CBS_dom"/>
</dbReference>
<comment type="subcellular location">
    <subcellularLocation>
        <location evidence="1">Membrane</location>
        <topology evidence="1">Multi-pass membrane protein</topology>
    </subcellularLocation>
</comment>
<dbReference type="EMBL" id="BSPQ01000016">
    <property type="protein sequence ID" value="GLS92025.1"/>
    <property type="molecule type" value="Genomic_DNA"/>
</dbReference>
<evidence type="ECO:0000256" key="2">
    <source>
        <dbReference type="ARBA" id="ARBA00009749"/>
    </source>
</evidence>
<keyword evidence="3" id="KW-0813">Transport</keyword>
<gene>
    <name evidence="11" type="ORF">GCM10007916_30950</name>
</gene>
<comment type="caution">
    <text evidence="11">The sequence shown here is derived from an EMBL/GenBank/DDBJ whole genome shotgun (WGS) entry which is preliminary data.</text>
</comment>
<feature type="transmembrane region" description="Helical" evidence="8">
    <location>
        <begin position="249"/>
        <end position="276"/>
    </location>
</feature>
<evidence type="ECO:0000259" key="9">
    <source>
        <dbReference type="Pfam" id="PF00571"/>
    </source>
</evidence>